<keyword evidence="7" id="KW-1185">Reference proteome</keyword>
<dbReference type="InterPro" id="IPR052781">
    <property type="entry name" value="Cys_protease_inhibitor_I42"/>
</dbReference>
<evidence type="ECO:0000256" key="2">
    <source>
        <dbReference type="ARBA" id="ARBA00022704"/>
    </source>
</evidence>
<comment type="caution">
    <text evidence="6">The sequence shown here is derived from an EMBL/GenBank/DDBJ whole genome shotgun (WGS) entry which is preliminary data.</text>
</comment>
<organism evidence="6 7">
    <name type="scientific">Nocardia xishanensis</name>
    <dbReference type="NCBI Taxonomy" id="238964"/>
    <lineage>
        <taxon>Bacteria</taxon>
        <taxon>Bacillati</taxon>
        <taxon>Actinomycetota</taxon>
        <taxon>Actinomycetes</taxon>
        <taxon>Mycobacteriales</taxon>
        <taxon>Nocardiaceae</taxon>
        <taxon>Nocardia</taxon>
    </lineage>
</organism>
<evidence type="ECO:0000256" key="4">
    <source>
        <dbReference type="SAM" id="SignalP"/>
    </source>
</evidence>
<keyword evidence="2" id="KW-0789">Thiol protease inhibitor</keyword>
<evidence type="ECO:0000259" key="5">
    <source>
        <dbReference type="Pfam" id="PF09394"/>
    </source>
</evidence>
<dbReference type="InterPro" id="IPR036331">
    <property type="entry name" value="Chagasin-like_sf"/>
</dbReference>
<dbReference type="EMBL" id="JBIRYO010000012">
    <property type="protein sequence ID" value="MFI2475628.1"/>
    <property type="molecule type" value="Genomic_DNA"/>
</dbReference>
<feature type="chain" id="PRO_5046992447" evidence="4">
    <location>
        <begin position="19"/>
        <end position="156"/>
    </location>
</feature>
<evidence type="ECO:0000256" key="1">
    <source>
        <dbReference type="ARBA" id="ARBA00022690"/>
    </source>
</evidence>
<feature type="region of interest" description="Disordered" evidence="3">
    <location>
        <begin position="19"/>
        <end position="46"/>
    </location>
</feature>
<dbReference type="SUPFAM" id="SSF141066">
    <property type="entry name" value="ICP-like"/>
    <property type="match status" value="1"/>
</dbReference>
<name>A0ABW7X3E7_9NOCA</name>
<protein>
    <submittedName>
        <fullName evidence="6">Protease inhibitor I42 family protein</fullName>
    </submittedName>
</protein>
<feature type="domain" description="Proteinase inhibitor I42 chagasin" evidence="5">
    <location>
        <begin position="63"/>
        <end position="153"/>
    </location>
</feature>
<evidence type="ECO:0000313" key="7">
    <source>
        <dbReference type="Proteomes" id="UP001611415"/>
    </source>
</evidence>
<sequence length="156" mass="16290">MRKSLVVLLLGVALAACGTDDGHEGHTPATSTVITDAEPSGNVEPSGDAMHVTEADSGQQRSLSVGGQLIVTLPSNPSTGYGWRLAALDQSVLRPAGEPDYRPDADRPIAPGSGGSAMWTFVGNAAGVTELALEYARPWEHGVEPAQKFTLRVEVK</sequence>
<reference evidence="6 7" key="1">
    <citation type="submission" date="2024-10" db="EMBL/GenBank/DDBJ databases">
        <title>The Natural Products Discovery Center: Release of the First 8490 Sequenced Strains for Exploring Actinobacteria Biosynthetic Diversity.</title>
        <authorList>
            <person name="Kalkreuter E."/>
            <person name="Kautsar S.A."/>
            <person name="Yang D."/>
            <person name="Bader C.D."/>
            <person name="Teijaro C.N."/>
            <person name="Fluegel L."/>
            <person name="Davis C.M."/>
            <person name="Simpson J.R."/>
            <person name="Lauterbach L."/>
            <person name="Steele A.D."/>
            <person name="Gui C."/>
            <person name="Meng S."/>
            <person name="Li G."/>
            <person name="Viehrig K."/>
            <person name="Ye F."/>
            <person name="Su P."/>
            <person name="Kiefer A.F."/>
            <person name="Nichols A."/>
            <person name="Cepeda A.J."/>
            <person name="Yan W."/>
            <person name="Fan B."/>
            <person name="Jiang Y."/>
            <person name="Adhikari A."/>
            <person name="Zheng C.-J."/>
            <person name="Schuster L."/>
            <person name="Cowan T.M."/>
            <person name="Smanski M.J."/>
            <person name="Chevrette M.G."/>
            <person name="De Carvalho L.P.S."/>
            <person name="Shen B."/>
        </authorList>
    </citation>
    <scope>NUCLEOTIDE SEQUENCE [LARGE SCALE GENOMIC DNA]</scope>
    <source>
        <strain evidence="6 7">NPDC019275</strain>
    </source>
</reference>
<dbReference type="Proteomes" id="UP001611415">
    <property type="component" value="Unassembled WGS sequence"/>
</dbReference>
<evidence type="ECO:0000256" key="3">
    <source>
        <dbReference type="SAM" id="MobiDB-lite"/>
    </source>
</evidence>
<feature type="signal peptide" evidence="4">
    <location>
        <begin position="1"/>
        <end position="18"/>
    </location>
</feature>
<keyword evidence="4" id="KW-0732">Signal</keyword>
<dbReference type="PANTHER" id="PTHR36530">
    <property type="entry name" value="INHIBITOR OF CYSTEINE PEPTIDASE"/>
    <property type="match status" value="1"/>
</dbReference>
<keyword evidence="1 6" id="KW-0646">Protease inhibitor</keyword>
<dbReference type="GO" id="GO:0030414">
    <property type="term" value="F:peptidase inhibitor activity"/>
    <property type="evidence" value="ECO:0007669"/>
    <property type="project" value="UniProtKB-KW"/>
</dbReference>
<accession>A0ABW7X3E7</accession>
<dbReference type="InterPro" id="IPR018990">
    <property type="entry name" value="Prot_inh_I42_chagasin"/>
</dbReference>
<dbReference type="Pfam" id="PF09394">
    <property type="entry name" value="Inhibitor_I42"/>
    <property type="match status" value="1"/>
</dbReference>
<evidence type="ECO:0000313" key="6">
    <source>
        <dbReference type="EMBL" id="MFI2475628.1"/>
    </source>
</evidence>
<dbReference type="Gene3D" id="2.60.40.2020">
    <property type="match status" value="1"/>
</dbReference>
<proteinExistence type="predicted"/>
<dbReference type="PANTHER" id="PTHR36530:SF1">
    <property type="entry name" value="AMOEBIASIN-1"/>
    <property type="match status" value="1"/>
</dbReference>
<gene>
    <name evidence="6" type="ORF">ACH49W_19835</name>
</gene>
<dbReference type="PROSITE" id="PS51257">
    <property type="entry name" value="PROKAR_LIPOPROTEIN"/>
    <property type="match status" value="1"/>
</dbReference>
<dbReference type="RefSeq" id="WP_357400197.1">
    <property type="nucleotide sequence ID" value="NZ_JBEYCD010000001.1"/>
</dbReference>